<dbReference type="SUPFAM" id="SSF53187">
    <property type="entry name" value="Zn-dependent exopeptidases"/>
    <property type="match status" value="1"/>
</dbReference>
<evidence type="ECO:0000256" key="7">
    <source>
        <dbReference type="ARBA" id="ARBA00023180"/>
    </source>
</evidence>
<feature type="transmembrane region" description="Helical" evidence="9">
    <location>
        <begin position="480"/>
        <end position="499"/>
    </location>
</feature>
<feature type="domain" description="Peptidase M28" evidence="10">
    <location>
        <begin position="101"/>
        <end position="291"/>
    </location>
</feature>
<comment type="function">
    <text evidence="1">May be involved in vacuolar sorting and osmoregulation.</text>
</comment>
<dbReference type="GO" id="GO:0006508">
    <property type="term" value="P:proteolysis"/>
    <property type="evidence" value="ECO:0007669"/>
    <property type="project" value="InterPro"/>
</dbReference>
<keyword evidence="6 9" id="KW-1133">Transmembrane helix</keyword>
<feature type="transmembrane region" description="Helical" evidence="9">
    <location>
        <begin position="362"/>
        <end position="383"/>
    </location>
</feature>
<evidence type="ECO:0000256" key="9">
    <source>
        <dbReference type="SAM" id="Phobius"/>
    </source>
</evidence>
<evidence type="ECO:0000256" key="4">
    <source>
        <dbReference type="ARBA" id="ARBA00017435"/>
    </source>
</evidence>
<comment type="subcellular location">
    <subcellularLocation>
        <location evidence="2">Vacuole membrane</location>
        <topology evidence="2">Multi-pass membrane protein</topology>
    </subcellularLocation>
</comment>
<evidence type="ECO:0000256" key="2">
    <source>
        <dbReference type="ARBA" id="ARBA00004128"/>
    </source>
</evidence>
<accession>A0A1H5HTZ2</accession>
<protein>
    <recommendedName>
        <fullName evidence="4">Vacuolar membrane protease</fullName>
    </recommendedName>
    <alternativeName>
        <fullName evidence="8">FXNA-related family protease 1</fullName>
    </alternativeName>
</protein>
<feature type="transmembrane region" description="Helical" evidence="9">
    <location>
        <begin position="536"/>
        <end position="556"/>
    </location>
</feature>
<feature type="transmembrane region" description="Helical" evidence="9">
    <location>
        <begin position="403"/>
        <end position="424"/>
    </location>
</feature>
<dbReference type="PANTHER" id="PTHR12147">
    <property type="entry name" value="METALLOPEPTIDASE M28 FAMILY MEMBER"/>
    <property type="match status" value="1"/>
</dbReference>
<proteinExistence type="inferred from homology"/>
<dbReference type="STRING" id="390640.SAMN04488034_101244"/>
<dbReference type="EMBL" id="FNUG01000001">
    <property type="protein sequence ID" value="SEE31359.1"/>
    <property type="molecule type" value="Genomic_DNA"/>
</dbReference>
<feature type="transmembrane region" description="Helical" evidence="9">
    <location>
        <begin position="329"/>
        <end position="350"/>
    </location>
</feature>
<evidence type="ECO:0000256" key="1">
    <source>
        <dbReference type="ARBA" id="ARBA00003273"/>
    </source>
</evidence>
<dbReference type="GO" id="GO:0008235">
    <property type="term" value="F:metalloexopeptidase activity"/>
    <property type="evidence" value="ECO:0007669"/>
    <property type="project" value="InterPro"/>
</dbReference>
<dbReference type="Pfam" id="PF04389">
    <property type="entry name" value="Peptidase_M28"/>
    <property type="match status" value="1"/>
</dbReference>
<keyword evidence="5" id="KW-0926">Vacuole</keyword>
<reference evidence="11 12" key="1">
    <citation type="submission" date="2016-10" db="EMBL/GenBank/DDBJ databases">
        <authorList>
            <person name="de Groot N.N."/>
        </authorList>
    </citation>
    <scope>NUCLEOTIDE SEQUENCE [LARGE SCALE GENOMIC DNA]</scope>
    <source>
        <strain evidence="11 12">DSM 23553</strain>
    </source>
</reference>
<keyword evidence="9" id="KW-0812">Transmembrane</keyword>
<gene>
    <name evidence="11" type="ORF">SAMN04488034_101244</name>
</gene>
<dbReference type="RefSeq" id="WP_093110935.1">
    <property type="nucleotide sequence ID" value="NZ_FNGG01000001.1"/>
</dbReference>
<evidence type="ECO:0000256" key="8">
    <source>
        <dbReference type="ARBA" id="ARBA00031512"/>
    </source>
</evidence>
<organism evidence="11 12">
    <name type="scientific">Salinimicrobium catena</name>
    <dbReference type="NCBI Taxonomy" id="390640"/>
    <lineage>
        <taxon>Bacteria</taxon>
        <taxon>Pseudomonadati</taxon>
        <taxon>Bacteroidota</taxon>
        <taxon>Flavobacteriia</taxon>
        <taxon>Flavobacteriales</taxon>
        <taxon>Flavobacteriaceae</taxon>
        <taxon>Salinimicrobium</taxon>
    </lineage>
</organism>
<dbReference type="Proteomes" id="UP000199448">
    <property type="component" value="Unassembled WGS sequence"/>
</dbReference>
<comment type="similarity">
    <text evidence="3">Belongs to the peptidase M28 family.</text>
</comment>
<feature type="transmembrane region" description="Helical" evidence="9">
    <location>
        <begin position="431"/>
        <end position="449"/>
    </location>
</feature>
<keyword evidence="12" id="KW-1185">Reference proteome</keyword>
<evidence type="ECO:0000313" key="12">
    <source>
        <dbReference type="Proteomes" id="UP000199448"/>
    </source>
</evidence>
<evidence type="ECO:0000256" key="3">
    <source>
        <dbReference type="ARBA" id="ARBA00010918"/>
    </source>
</evidence>
<evidence type="ECO:0000256" key="6">
    <source>
        <dbReference type="ARBA" id="ARBA00022989"/>
    </source>
</evidence>
<evidence type="ECO:0000256" key="5">
    <source>
        <dbReference type="ARBA" id="ARBA00022554"/>
    </source>
</evidence>
<dbReference type="OrthoDB" id="9778250at2"/>
<dbReference type="AlphaFoldDB" id="A0A1H5HTZ2"/>
<dbReference type="InterPro" id="IPR045175">
    <property type="entry name" value="M28_fam"/>
</dbReference>
<name>A0A1H5HTZ2_9FLAO</name>
<dbReference type="InterPro" id="IPR007484">
    <property type="entry name" value="Peptidase_M28"/>
</dbReference>
<dbReference type="GO" id="GO:0005774">
    <property type="term" value="C:vacuolar membrane"/>
    <property type="evidence" value="ECO:0007669"/>
    <property type="project" value="UniProtKB-SubCell"/>
</dbReference>
<sequence length="771" mass="87324">MSKKIQALLSFLILVAAIFWSFYGTGPHVELQQDIPAEEFSVKRAFSHVEALAQEPHYVGSAAHRKVRNYIVSELEKMGLLVQTQEAYSLNKKGLLTRPQNILARIEGSGNGKSLLLLTHYDSAMHSSFGASDAGSGIATILEGVRAFLASGKTPKNDIILLFSDAEELGLNGADIFVEEHPWAKDVGLVLNFESRGSGGDSLMFLETNDGNRRLLEEFLEAGVEYPVGNSLVYSIYKMMPNDTDLTVMREQGNINGFNFAFIDDHFDYHTATDLPVNLDINSLAHQGEYLMPLLNYFSHNSLEDMSSEEDMIFFNLPVLDLVMYPFSWIWPMLLLAAVGFLAVIGFGFYKKHLQISAVFKGSLPLLLSLVLGGLLSYGLWELALYLYPQYLEMEHGFTYNGYFYIAAAAFLSLAVALYIYNAFRKPGNEAALFVAPLFFWLLLSLLVAVFLQGAAYFIVPVFFGIIQLFLMLKKPRLELPVQALLSLPAIFLFTDFTVRFPVALGLKIIFVTAILTVLLWVLLWPVFSRYSKLQLLGFLSFLTFLVFFMVAHFTADFSAERPRPNSLVYVYDKERDVATWNSYDHQLDEWNAPYFENASEVVSEKPEFSSKYGSAFRHTAVAPKVEVPAPFISVEKKASINPEEDAYSVKIAPNRQINRLELYLDRNFDFRSFTANGNEAPKLQPEFSELHVFKNRWNDRLLEYYPVSRDTLRLVMAVEKGMHPTIQLYESAYDLFDHPQLDVEPRGPEMIPRPFVLNDAVILKSSFKLE</sequence>
<dbReference type="Gene3D" id="3.40.630.10">
    <property type="entry name" value="Zn peptidases"/>
    <property type="match status" value="1"/>
</dbReference>
<keyword evidence="9" id="KW-0472">Membrane</keyword>
<evidence type="ECO:0000259" key="10">
    <source>
        <dbReference type="Pfam" id="PF04389"/>
    </source>
</evidence>
<dbReference type="PANTHER" id="PTHR12147:SF58">
    <property type="entry name" value="VACUOLAR MEMBRANE PROTEASE"/>
    <property type="match status" value="1"/>
</dbReference>
<keyword evidence="7" id="KW-0325">Glycoprotein</keyword>
<feature type="transmembrane region" description="Helical" evidence="9">
    <location>
        <begin position="505"/>
        <end position="524"/>
    </location>
</feature>
<evidence type="ECO:0000313" key="11">
    <source>
        <dbReference type="EMBL" id="SEE31359.1"/>
    </source>
</evidence>
<feature type="transmembrane region" description="Helical" evidence="9">
    <location>
        <begin position="455"/>
        <end position="473"/>
    </location>
</feature>